<accession>A0ABN7XD32</accession>
<evidence type="ECO:0000313" key="1">
    <source>
        <dbReference type="EMBL" id="CAG8852685.1"/>
    </source>
</evidence>
<organism evidence="1 2">
    <name type="scientific">Gigaspora margarita</name>
    <dbReference type="NCBI Taxonomy" id="4874"/>
    <lineage>
        <taxon>Eukaryota</taxon>
        <taxon>Fungi</taxon>
        <taxon>Fungi incertae sedis</taxon>
        <taxon>Mucoromycota</taxon>
        <taxon>Glomeromycotina</taxon>
        <taxon>Glomeromycetes</taxon>
        <taxon>Diversisporales</taxon>
        <taxon>Gigasporaceae</taxon>
        <taxon>Gigaspora</taxon>
    </lineage>
</organism>
<dbReference type="Proteomes" id="UP000789901">
    <property type="component" value="Unassembled WGS sequence"/>
</dbReference>
<reference evidence="1 2" key="1">
    <citation type="submission" date="2021-06" db="EMBL/GenBank/DDBJ databases">
        <authorList>
            <person name="Kallberg Y."/>
            <person name="Tangrot J."/>
            <person name="Rosling A."/>
        </authorList>
    </citation>
    <scope>NUCLEOTIDE SEQUENCE [LARGE SCALE GENOMIC DNA]</scope>
    <source>
        <strain evidence="1 2">120-4 pot B 10/14</strain>
    </source>
</reference>
<keyword evidence="2" id="KW-1185">Reference proteome</keyword>
<evidence type="ECO:0000313" key="2">
    <source>
        <dbReference type="Proteomes" id="UP000789901"/>
    </source>
</evidence>
<gene>
    <name evidence="1" type="ORF">GMARGA_LOCUS41506</name>
</gene>
<protein>
    <submittedName>
        <fullName evidence="1">33810_t:CDS:1</fullName>
    </submittedName>
</protein>
<sequence length="108" mass="12686">MDNFSESLQEFLLYDYSHNEVQEDLINVENMISSDDKKEYNNDSVFDLKQSLYDVEDIPILQKTSNDETGNEYTEEILAIKTKQFIPCIIINNDYREIQCCNRESVKG</sequence>
<dbReference type="EMBL" id="CAJVQB010115155">
    <property type="protein sequence ID" value="CAG8852685.1"/>
    <property type="molecule type" value="Genomic_DNA"/>
</dbReference>
<feature type="non-terminal residue" evidence="1">
    <location>
        <position position="108"/>
    </location>
</feature>
<comment type="caution">
    <text evidence="1">The sequence shown here is derived from an EMBL/GenBank/DDBJ whole genome shotgun (WGS) entry which is preliminary data.</text>
</comment>
<proteinExistence type="predicted"/>
<name>A0ABN7XD32_GIGMA</name>